<dbReference type="OrthoDB" id="5563826at2"/>
<sequence length="220" mass="24096">MPPVDKPYAESCDQNREPILAVLAPLFRERHRLLEIGSGTGQHAVYFAAALPHLSWQCSDRAEHLAGIRLWIAEAGLSNLPPPLELDVLKHWPAERFDAIFSANTAHIMGIDAVEAMFAGVGAHLEPGGVFALYGPFSRNGQHTSPSNARFDAWLRAQDPAMGVRDQRWLESLAAAQGLQRIAEHAMPVNNVTLVWERARVAGDRRVVAEHAGGVIRIPA</sequence>
<dbReference type="PANTHER" id="PTHR20974">
    <property type="entry name" value="UPF0585 PROTEIN CG18661"/>
    <property type="match status" value="1"/>
</dbReference>
<organism evidence="1 2">
    <name type="scientific">Thiobaca trueperi</name>
    <dbReference type="NCBI Taxonomy" id="127458"/>
    <lineage>
        <taxon>Bacteria</taxon>
        <taxon>Pseudomonadati</taxon>
        <taxon>Pseudomonadota</taxon>
        <taxon>Gammaproteobacteria</taxon>
        <taxon>Chromatiales</taxon>
        <taxon>Chromatiaceae</taxon>
        <taxon>Thiobaca</taxon>
    </lineage>
</organism>
<dbReference type="EMBL" id="SMAO01000001">
    <property type="protein sequence ID" value="TCT24098.1"/>
    <property type="molecule type" value="Genomic_DNA"/>
</dbReference>
<gene>
    <name evidence="1" type="ORF">EDC35_101418</name>
</gene>
<dbReference type="InterPro" id="IPR029063">
    <property type="entry name" value="SAM-dependent_MTases_sf"/>
</dbReference>
<evidence type="ECO:0000313" key="1">
    <source>
        <dbReference type="EMBL" id="TCT24098.1"/>
    </source>
</evidence>
<keyword evidence="2" id="KW-1185">Reference proteome</keyword>
<name>A0A4R3N4J3_9GAMM</name>
<dbReference type="InterPro" id="IPR010342">
    <property type="entry name" value="DUF938"/>
</dbReference>
<dbReference type="PANTHER" id="PTHR20974:SF0">
    <property type="entry name" value="UPF0585 PROTEIN CG18661"/>
    <property type="match status" value="1"/>
</dbReference>
<dbReference type="Proteomes" id="UP000295717">
    <property type="component" value="Unassembled WGS sequence"/>
</dbReference>
<comment type="caution">
    <text evidence="1">The sequence shown here is derived from an EMBL/GenBank/DDBJ whole genome shotgun (WGS) entry which is preliminary data.</text>
</comment>
<accession>A0A4R3N4J3</accession>
<dbReference type="RefSeq" id="WP_132975227.1">
    <property type="nucleotide sequence ID" value="NZ_SMAO01000001.1"/>
</dbReference>
<protein>
    <submittedName>
        <fullName evidence="1">Uncharacterized protein DUF938</fullName>
    </submittedName>
</protein>
<evidence type="ECO:0000313" key="2">
    <source>
        <dbReference type="Proteomes" id="UP000295717"/>
    </source>
</evidence>
<reference evidence="1 2" key="1">
    <citation type="submission" date="2019-03" db="EMBL/GenBank/DDBJ databases">
        <title>Genomic Encyclopedia of Type Strains, Phase IV (KMG-IV): sequencing the most valuable type-strain genomes for metagenomic binning, comparative biology and taxonomic classification.</title>
        <authorList>
            <person name="Goeker M."/>
        </authorList>
    </citation>
    <scope>NUCLEOTIDE SEQUENCE [LARGE SCALE GENOMIC DNA]</scope>
    <source>
        <strain evidence="1 2">DSM 13587</strain>
    </source>
</reference>
<dbReference type="Pfam" id="PF06080">
    <property type="entry name" value="DUF938"/>
    <property type="match status" value="1"/>
</dbReference>
<dbReference type="Gene3D" id="3.40.50.150">
    <property type="entry name" value="Vaccinia Virus protein VP39"/>
    <property type="match status" value="1"/>
</dbReference>
<dbReference type="CDD" id="cd02440">
    <property type="entry name" value="AdoMet_MTases"/>
    <property type="match status" value="1"/>
</dbReference>
<dbReference type="SUPFAM" id="SSF53335">
    <property type="entry name" value="S-adenosyl-L-methionine-dependent methyltransferases"/>
    <property type="match status" value="1"/>
</dbReference>
<dbReference type="AlphaFoldDB" id="A0A4R3N4J3"/>
<proteinExistence type="predicted"/>